<reference evidence="1 2" key="1">
    <citation type="journal article" date="2016" name="Microbes Environ.">
        <title>Phylogenetically diverse aerobic anoxygenic phototrophic bacteria isolated from epilithic biofilms in Tama river, Japan.</title>
        <authorList>
            <person name="Hirose S."/>
            <person name="Matsuura K."/>
            <person name="Haruta S."/>
        </authorList>
    </citation>
    <scope>NUCLEOTIDE SEQUENCE [LARGE SCALE GENOMIC DNA]</scope>
    <source>
        <strain evidence="1 2">S08</strain>
    </source>
</reference>
<dbReference type="Proteomes" id="UP000831327">
    <property type="component" value="Chromosome"/>
</dbReference>
<evidence type="ECO:0000313" key="2">
    <source>
        <dbReference type="Proteomes" id="UP000831327"/>
    </source>
</evidence>
<organism evidence="1 2">
    <name type="scientific">Roseomonas fluvialis</name>
    <dbReference type="NCBI Taxonomy" id="1750527"/>
    <lineage>
        <taxon>Bacteria</taxon>
        <taxon>Pseudomonadati</taxon>
        <taxon>Pseudomonadota</taxon>
        <taxon>Alphaproteobacteria</taxon>
        <taxon>Acetobacterales</taxon>
        <taxon>Roseomonadaceae</taxon>
        <taxon>Roseomonas</taxon>
    </lineage>
</organism>
<gene>
    <name evidence="1" type="ORF">Rmf_40300</name>
</gene>
<dbReference type="RefSeq" id="WP_244408293.1">
    <property type="nucleotide sequence ID" value="NZ_AP025637.1"/>
</dbReference>
<sequence length="73" mass="7598">MDMANTINPGASPAADLSVGIDMSEDLKTAALAIERVLSAAHERGSVDAVIILSTVSGLLRDVARYRGKAKES</sequence>
<accession>A0ABM7Y7S3</accession>
<evidence type="ECO:0000313" key="1">
    <source>
        <dbReference type="EMBL" id="BDG74101.1"/>
    </source>
</evidence>
<protein>
    <submittedName>
        <fullName evidence="1">Uncharacterized protein</fullName>
    </submittedName>
</protein>
<dbReference type="EMBL" id="AP025637">
    <property type="protein sequence ID" value="BDG74101.1"/>
    <property type="molecule type" value="Genomic_DNA"/>
</dbReference>
<proteinExistence type="predicted"/>
<name>A0ABM7Y7S3_9PROT</name>
<keyword evidence="2" id="KW-1185">Reference proteome</keyword>